<evidence type="ECO:0000313" key="1">
    <source>
        <dbReference type="EMBL" id="KAJ8008039.1"/>
    </source>
</evidence>
<gene>
    <name evidence="1" type="ORF">DPEC_G00100610</name>
</gene>
<sequence>MGREAPDVVVRNDDTLDRATGFVSSPTEIRSCVQKTRLERSAREETQDLISICEHICETETPGELPRVLEWTGPLRRTVECLSIVGNVTVLSQVPLKL</sequence>
<protein>
    <submittedName>
        <fullName evidence="1">Uncharacterized protein</fullName>
    </submittedName>
</protein>
<evidence type="ECO:0000313" key="2">
    <source>
        <dbReference type="Proteomes" id="UP001157502"/>
    </source>
</evidence>
<comment type="caution">
    <text evidence="1">The sequence shown here is derived from an EMBL/GenBank/DDBJ whole genome shotgun (WGS) entry which is preliminary data.</text>
</comment>
<proteinExistence type="predicted"/>
<keyword evidence="2" id="KW-1185">Reference proteome</keyword>
<reference evidence="1" key="1">
    <citation type="submission" date="2021-05" db="EMBL/GenBank/DDBJ databases">
        <authorList>
            <person name="Pan Q."/>
            <person name="Jouanno E."/>
            <person name="Zahm M."/>
            <person name="Klopp C."/>
            <person name="Cabau C."/>
            <person name="Louis A."/>
            <person name="Berthelot C."/>
            <person name="Parey E."/>
            <person name="Roest Crollius H."/>
            <person name="Montfort J."/>
            <person name="Robinson-Rechavi M."/>
            <person name="Bouchez O."/>
            <person name="Lampietro C."/>
            <person name="Lopez Roques C."/>
            <person name="Donnadieu C."/>
            <person name="Postlethwait J."/>
            <person name="Bobe J."/>
            <person name="Dillon D."/>
            <person name="Chandos A."/>
            <person name="von Hippel F."/>
            <person name="Guiguen Y."/>
        </authorList>
    </citation>
    <scope>NUCLEOTIDE SEQUENCE</scope>
    <source>
        <strain evidence="1">YG-Jan2019</strain>
    </source>
</reference>
<accession>A0ACC2GWA1</accession>
<organism evidence="1 2">
    <name type="scientific">Dallia pectoralis</name>
    <name type="common">Alaska blackfish</name>
    <dbReference type="NCBI Taxonomy" id="75939"/>
    <lineage>
        <taxon>Eukaryota</taxon>
        <taxon>Metazoa</taxon>
        <taxon>Chordata</taxon>
        <taxon>Craniata</taxon>
        <taxon>Vertebrata</taxon>
        <taxon>Euteleostomi</taxon>
        <taxon>Actinopterygii</taxon>
        <taxon>Neopterygii</taxon>
        <taxon>Teleostei</taxon>
        <taxon>Protacanthopterygii</taxon>
        <taxon>Esociformes</taxon>
        <taxon>Umbridae</taxon>
        <taxon>Dallia</taxon>
    </lineage>
</organism>
<dbReference type="Proteomes" id="UP001157502">
    <property type="component" value="Chromosome 8"/>
</dbReference>
<name>A0ACC2GWA1_DALPE</name>
<dbReference type="EMBL" id="CM055735">
    <property type="protein sequence ID" value="KAJ8008039.1"/>
    <property type="molecule type" value="Genomic_DNA"/>
</dbReference>